<dbReference type="OrthoDB" id="9790659at2"/>
<name>A0A0M8KAH5_9CHLR</name>
<dbReference type="NCBIfam" id="TIGR00341">
    <property type="entry name" value="TIGR00341 family protein"/>
    <property type="match status" value="1"/>
</dbReference>
<dbReference type="EMBL" id="BBZA01000179">
    <property type="protein sequence ID" value="GAP63626.1"/>
    <property type="molecule type" value="Genomic_DNA"/>
</dbReference>
<reference evidence="5" key="3">
    <citation type="submission" date="2015-08" db="EMBL/GenBank/DDBJ databases">
        <title>Draft Genome Sequence of a Heterotrophic Facultative Anaerobic Bacterium Ardenticatena maritima Strain 110S.</title>
        <authorList>
            <person name="Kawaichi S."/>
            <person name="Yoshida T."/>
            <person name="Sako Y."/>
            <person name="Nakamura R."/>
        </authorList>
    </citation>
    <scope>NUCLEOTIDE SEQUENCE [LARGE SCALE GENOMIC DNA]</scope>
    <source>
        <strain evidence="5">110S</strain>
    </source>
</reference>
<protein>
    <recommendedName>
        <fullName evidence="7">TIGR00341 family protein</fullName>
    </recommendedName>
</protein>
<dbReference type="InterPro" id="IPR005240">
    <property type="entry name" value="DUF389"/>
</dbReference>
<dbReference type="PANTHER" id="PTHR20992:SF9">
    <property type="entry name" value="AT15442P-RELATED"/>
    <property type="match status" value="1"/>
</dbReference>
<dbReference type="STRING" id="872965.SE16_10865"/>
<dbReference type="Pfam" id="PF04087">
    <property type="entry name" value="DUF389"/>
    <property type="match status" value="1"/>
</dbReference>
<reference evidence="4 6" key="2">
    <citation type="submission" date="2015-07" db="EMBL/GenBank/DDBJ databases">
        <title>Whole genome sequence of Ardenticatena maritima DSM 23922.</title>
        <authorList>
            <person name="Hemp J."/>
            <person name="Ward L.M."/>
            <person name="Pace L.A."/>
            <person name="Fischer W.W."/>
        </authorList>
    </citation>
    <scope>NUCLEOTIDE SEQUENCE [LARGE SCALE GENOMIC DNA]</scope>
    <source>
        <strain evidence="4 6">110S</strain>
    </source>
</reference>
<feature type="transmembrane region" description="Helical" evidence="2">
    <location>
        <begin position="122"/>
        <end position="140"/>
    </location>
</feature>
<feature type="compositionally biased region" description="Low complexity" evidence="1">
    <location>
        <begin position="87"/>
        <end position="102"/>
    </location>
</feature>
<feature type="transmembrane region" description="Helical" evidence="2">
    <location>
        <begin position="219"/>
        <end position="237"/>
    </location>
</feature>
<dbReference type="EMBL" id="LGKN01000005">
    <property type="protein sequence ID" value="KPL88006.1"/>
    <property type="molecule type" value="Genomic_DNA"/>
</dbReference>
<feature type="transmembrane region" description="Helical" evidence="2">
    <location>
        <begin position="180"/>
        <end position="199"/>
    </location>
</feature>
<keyword evidence="5" id="KW-1185">Reference proteome</keyword>
<feature type="transmembrane region" description="Helical" evidence="2">
    <location>
        <begin position="313"/>
        <end position="333"/>
    </location>
</feature>
<evidence type="ECO:0000256" key="2">
    <source>
        <dbReference type="SAM" id="Phobius"/>
    </source>
</evidence>
<dbReference type="PANTHER" id="PTHR20992">
    <property type="entry name" value="AT15442P-RELATED"/>
    <property type="match status" value="1"/>
</dbReference>
<proteinExistence type="predicted"/>
<feature type="region of interest" description="Disordered" evidence="1">
    <location>
        <begin position="84"/>
        <end position="104"/>
    </location>
</feature>
<dbReference type="Proteomes" id="UP000037784">
    <property type="component" value="Unassembled WGS sequence"/>
</dbReference>
<sequence length="339" mass="35663">MALRLVEFLVPTDAADEVAGLLEEINAVHSWRIKTADERLLVRVLLDAQETEALSDALMNRFGHSDAFRLVLLPIEATVPPLKQADESPASAAESETPSEPARVSREELYQDLVEASQLTPIYLIMVALSTLVAIIGLTANNVAVVIGAMVIAPLLGPNIALALGTTLGDLEMVQRAVKTLGSGVAVAVLIALVWGVLFPVDPTVPEIASRIQPGGRDVVLALAAGVAGTLAFTSGVSATLVGVMVAVALLPPLATMGLLAGAGYGTPATGAAMLFLVNMTCINLAGVVTFLAQRVRPRTWWEAEKARRAIRVAVALWTGMLLVLIVLIWLSGSAFRLE</sequence>
<evidence type="ECO:0000313" key="6">
    <source>
        <dbReference type="Proteomes" id="UP000050502"/>
    </source>
</evidence>
<accession>A0A0M8KAH5</accession>
<dbReference type="PATRIC" id="fig|872965.6.peg.2227"/>
<evidence type="ECO:0000313" key="5">
    <source>
        <dbReference type="Proteomes" id="UP000037784"/>
    </source>
</evidence>
<evidence type="ECO:0008006" key="7">
    <source>
        <dbReference type="Google" id="ProtNLM"/>
    </source>
</evidence>
<feature type="transmembrane region" description="Helical" evidence="2">
    <location>
        <begin position="146"/>
        <end position="168"/>
    </location>
</feature>
<comment type="caution">
    <text evidence="3">The sequence shown here is derived from an EMBL/GenBank/DDBJ whole genome shotgun (WGS) entry which is preliminary data.</text>
</comment>
<dbReference type="Proteomes" id="UP000050502">
    <property type="component" value="Unassembled WGS sequence"/>
</dbReference>
<keyword evidence="2" id="KW-1133">Transmembrane helix</keyword>
<organism evidence="3 5">
    <name type="scientific">Ardenticatena maritima</name>
    <dbReference type="NCBI Taxonomy" id="872965"/>
    <lineage>
        <taxon>Bacteria</taxon>
        <taxon>Bacillati</taxon>
        <taxon>Chloroflexota</taxon>
        <taxon>Ardenticatenia</taxon>
        <taxon>Ardenticatenales</taxon>
        <taxon>Ardenticatenaceae</taxon>
        <taxon>Ardenticatena</taxon>
    </lineage>
</organism>
<dbReference type="AlphaFoldDB" id="A0A0M8KAH5"/>
<keyword evidence="2" id="KW-0472">Membrane</keyword>
<keyword evidence="2" id="KW-0812">Transmembrane</keyword>
<reference evidence="3" key="1">
    <citation type="journal article" date="2015" name="Genome Announc.">
        <title>Draft Genome Sequence of a Heterotrophic Facultative Anaerobic Thermophilic Bacterium, Ardenticatena maritima Strain 110ST.</title>
        <authorList>
            <person name="Kawaichi S."/>
            <person name="Yoshida T."/>
            <person name="Sako Y."/>
            <person name="Nakamura R."/>
        </authorList>
    </citation>
    <scope>NUCLEOTIDE SEQUENCE [LARGE SCALE GENOMIC DNA]</scope>
    <source>
        <strain evidence="3">110S</strain>
    </source>
</reference>
<feature type="transmembrane region" description="Helical" evidence="2">
    <location>
        <begin position="271"/>
        <end position="293"/>
    </location>
</feature>
<dbReference type="RefSeq" id="WP_054493437.1">
    <property type="nucleotide sequence ID" value="NZ_BBZA01000179.1"/>
</dbReference>
<evidence type="ECO:0000256" key="1">
    <source>
        <dbReference type="SAM" id="MobiDB-lite"/>
    </source>
</evidence>
<gene>
    <name evidence="3" type="ORF">ARMA_2049</name>
    <name evidence="4" type="ORF">SE16_10865</name>
</gene>
<evidence type="ECO:0000313" key="3">
    <source>
        <dbReference type="EMBL" id="GAP63626.1"/>
    </source>
</evidence>
<evidence type="ECO:0000313" key="4">
    <source>
        <dbReference type="EMBL" id="KPL88006.1"/>
    </source>
</evidence>